<evidence type="ECO:0000313" key="8">
    <source>
        <dbReference type="EMBL" id="HDQ99383.1"/>
    </source>
</evidence>
<dbReference type="PANTHER" id="PTHR35007">
    <property type="entry name" value="INTEGRAL MEMBRANE PROTEIN-RELATED"/>
    <property type="match status" value="1"/>
</dbReference>
<accession>A0A7V0XEU4</accession>
<dbReference type="InterPro" id="IPR042094">
    <property type="entry name" value="T2SS_GspF_sf"/>
</dbReference>
<evidence type="ECO:0000256" key="6">
    <source>
        <dbReference type="SAM" id="Phobius"/>
    </source>
</evidence>
<proteinExistence type="predicted"/>
<name>A0A7V0XEU4_UNCW3</name>
<keyword evidence="5 6" id="KW-0472">Membrane</keyword>
<evidence type="ECO:0000259" key="7">
    <source>
        <dbReference type="Pfam" id="PF00482"/>
    </source>
</evidence>
<evidence type="ECO:0000256" key="4">
    <source>
        <dbReference type="ARBA" id="ARBA00022989"/>
    </source>
</evidence>
<evidence type="ECO:0000256" key="3">
    <source>
        <dbReference type="ARBA" id="ARBA00022692"/>
    </source>
</evidence>
<dbReference type="Pfam" id="PF00482">
    <property type="entry name" value="T2SSF"/>
    <property type="match status" value="1"/>
</dbReference>
<gene>
    <name evidence="8" type="ORF">ENN51_03745</name>
</gene>
<protein>
    <recommendedName>
        <fullName evidence="7">Type II secretion system protein GspF domain-containing protein</fullName>
    </recommendedName>
</protein>
<evidence type="ECO:0000256" key="2">
    <source>
        <dbReference type="ARBA" id="ARBA00022475"/>
    </source>
</evidence>
<feature type="transmembrane region" description="Helical" evidence="6">
    <location>
        <begin position="134"/>
        <end position="153"/>
    </location>
</feature>
<keyword evidence="2" id="KW-1003">Cell membrane</keyword>
<dbReference type="InterPro" id="IPR018076">
    <property type="entry name" value="T2SS_GspF_dom"/>
</dbReference>
<dbReference type="AlphaFoldDB" id="A0A7V0XEU4"/>
<feature type="domain" description="Type II secretion system protein GspF" evidence="7">
    <location>
        <begin position="26"/>
        <end position="150"/>
    </location>
</feature>
<reference evidence="8" key="1">
    <citation type="journal article" date="2020" name="mSystems">
        <title>Genome- and Community-Level Interaction Insights into Carbon Utilization and Element Cycling Functions of Hydrothermarchaeota in Hydrothermal Sediment.</title>
        <authorList>
            <person name="Zhou Z."/>
            <person name="Liu Y."/>
            <person name="Xu W."/>
            <person name="Pan J."/>
            <person name="Luo Z.H."/>
            <person name="Li M."/>
        </authorList>
    </citation>
    <scope>NUCLEOTIDE SEQUENCE [LARGE SCALE GENOMIC DNA]</scope>
    <source>
        <strain evidence="8">SpSt-1182</strain>
    </source>
</reference>
<evidence type="ECO:0000256" key="5">
    <source>
        <dbReference type="ARBA" id="ARBA00023136"/>
    </source>
</evidence>
<dbReference type="GO" id="GO:0005886">
    <property type="term" value="C:plasma membrane"/>
    <property type="evidence" value="ECO:0007669"/>
    <property type="project" value="UniProtKB-SubCell"/>
</dbReference>
<evidence type="ECO:0000256" key="1">
    <source>
        <dbReference type="ARBA" id="ARBA00004651"/>
    </source>
</evidence>
<dbReference type="Gene3D" id="1.20.81.30">
    <property type="entry name" value="Type II secretion system (T2SS), domain F"/>
    <property type="match status" value="1"/>
</dbReference>
<keyword evidence="3 6" id="KW-0812">Transmembrane</keyword>
<organism evidence="8">
    <name type="scientific">candidate division WOR-3 bacterium</name>
    <dbReference type="NCBI Taxonomy" id="2052148"/>
    <lineage>
        <taxon>Bacteria</taxon>
        <taxon>Bacteria division WOR-3</taxon>
    </lineage>
</organism>
<dbReference type="PANTHER" id="PTHR35007:SF1">
    <property type="entry name" value="PILUS ASSEMBLY PROTEIN"/>
    <property type="match status" value="1"/>
</dbReference>
<keyword evidence="4 6" id="KW-1133">Transmembrane helix</keyword>
<feature type="transmembrane region" description="Helical" evidence="6">
    <location>
        <begin position="165"/>
        <end position="185"/>
    </location>
</feature>
<comment type="subcellular location">
    <subcellularLocation>
        <location evidence="1">Cell membrane</location>
        <topology evidence="1">Multi-pass membrane protein</topology>
    </subcellularLocation>
</comment>
<dbReference type="EMBL" id="DSBX01000142">
    <property type="protein sequence ID" value="HDQ99383.1"/>
    <property type="molecule type" value="Genomic_DNA"/>
</dbReference>
<dbReference type="Proteomes" id="UP000885672">
    <property type="component" value="Unassembled WGS sequence"/>
</dbReference>
<sequence length="193" mass="21861">MAPRFYLRHLERRRLQKFEAQLVDAITLVANSLRAGMSLAQGLEMVTREMGPPIRLEFGYALQENRFGKPLPEAFEAMKKRVRSEDLALVVNAMNIAMETGGQLSEVFNRLADSTRERHRIKGRIATLTSQGRLQGIVMTLLPWFMAVALYVLDREMMRPMFTTLPGQLMLASVVVLEAVGWLLVSRIVSVDI</sequence>
<comment type="caution">
    <text evidence="8">The sequence shown here is derived from an EMBL/GenBank/DDBJ whole genome shotgun (WGS) entry which is preliminary data.</text>
</comment>